<keyword evidence="2" id="KW-1185">Reference proteome</keyword>
<dbReference type="AlphaFoldDB" id="A0A2W2BAV1"/>
<evidence type="ECO:0000313" key="1">
    <source>
        <dbReference type="EMBL" id="PZF84345.1"/>
    </source>
</evidence>
<dbReference type="Gene3D" id="3.20.20.70">
    <property type="entry name" value="Aldolase class I"/>
    <property type="match status" value="1"/>
</dbReference>
<proteinExistence type="predicted"/>
<organism evidence="1 2">
    <name type="scientific">Jiangella anatolica</name>
    <dbReference type="NCBI Taxonomy" id="2670374"/>
    <lineage>
        <taxon>Bacteria</taxon>
        <taxon>Bacillati</taxon>
        <taxon>Actinomycetota</taxon>
        <taxon>Actinomycetes</taxon>
        <taxon>Jiangellales</taxon>
        <taxon>Jiangellaceae</taxon>
        <taxon>Jiangella</taxon>
    </lineage>
</organism>
<comment type="caution">
    <text evidence="1">The sequence shown here is derived from an EMBL/GenBank/DDBJ whole genome shotgun (WGS) entry which is preliminary data.</text>
</comment>
<dbReference type="Proteomes" id="UP000248764">
    <property type="component" value="Unassembled WGS sequence"/>
</dbReference>
<dbReference type="EMBL" id="POTW01000016">
    <property type="protein sequence ID" value="PZF84345.1"/>
    <property type="molecule type" value="Genomic_DNA"/>
</dbReference>
<sequence>MEHSLAVARHGHVLSVDLSTGFAQLGEVWSGTLYPSLWAVLPDGSHTFLSAHGTSVDGGRVTLSLGAAGSGEAEWTETESGLDLASLSLSLDLADGVRIVDLWFGASPLAPEQRAAAPADVPYWPDWRAGGVCVPSGRPAPAASFFRSWDLGQATVPLGAFGPAVGAPYAAAFPRPLYAAAFGDDRGWLLAGAGSVPDAALTLEARSANFGLRWSYREDLWGAPGGVRTWTAPLRLTWGDTAWDAYDRYFASFPRPDRTRSPRAALSVWNTWGDFRSGTHDLPGAARVARDLECEALVLDDQWETMVSSGVPHLGRFPDFAADLDAARADGLAVGFWQSVGWIDDPAAVGLTDDDLLRGADGRPRRANWAQDPRDPAQHWCLDPSSPRTRAFLAQRTEALVRDQRPAILKLDFGYGLPGPDVAVPADPALRGERLSQELHRIVAEAARRADPDVAILVYGLHPLHLALADVVAMDDMGDHGAAHEGAGHRHWSVWAALAGGVGVTVNGSSGYDWAQDDEVLLDTAVLGVPGAVLPSSSDVRALARRRALNRWHRRTASWRPLWLSSSVGSLAAEPDVRSWGRLEDGVLTALCLRDGAAPAGVEYTGRWAVVALDDVDLSAPAAGRVAVVPIGAGTLRLPCARPPVAVSQWREGRAAAVDPSWADGVLDLTSTDPGLDAGLEGWIVEHA</sequence>
<dbReference type="RefSeq" id="WP_111254323.1">
    <property type="nucleotide sequence ID" value="NZ_POTW01000016.1"/>
</dbReference>
<accession>A0A2W2BAV1</accession>
<dbReference type="SUPFAM" id="SSF51445">
    <property type="entry name" value="(Trans)glycosidases"/>
    <property type="match status" value="1"/>
</dbReference>
<protein>
    <recommendedName>
        <fullName evidence="3">Alpha-galactosidase</fullName>
    </recommendedName>
</protein>
<name>A0A2W2BAV1_9ACTN</name>
<reference evidence="1 2" key="1">
    <citation type="submission" date="2018-01" db="EMBL/GenBank/DDBJ databases">
        <title>Draft genome sequence of Jiangella sp. GTF31.</title>
        <authorList>
            <person name="Sahin N."/>
            <person name="Ay H."/>
            <person name="Saygin H."/>
        </authorList>
    </citation>
    <scope>NUCLEOTIDE SEQUENCE [LARGE SCALE GENOMIC DNA]</scope>
    <source>
        <strain evidence="1 2">GTF31</strain>
    </source>
</reference>
<dbReference type="InterPro" id="IPR017853">
    <property type="entry name" value="GH"/>
</dbReference>
<dbReference type="InterPro" id="IPR013785">
    <property type="entry name" value="Aldolase_TIM"/>
</dbReference>
<evidence type="ECO:0008006" key="3">
    <source>
        <dbReference type="Google" id="ProtNLM"/>
    </source>
</evidence>
<evidence type="ECO:0000313" key="2">
    <source>
        <dbReference type="Proteomes" id="UP000248764"/>
    </source>
</evidence>
<gene>
    <name evidence="1" type="ORF">C1I92_08950</name>
</gene>